<gene>
    <name evidence="9 11" type="primary">lnt</name>
    <name evidence="11" type="ORF">HBA54_26575</name>
</gene>
<proteinExistence type="inferred from homology"/>
<feature type="transmembrane region" description="Helical" evidence="9">
    <location>
        <begin position="185"/>
        <end position="205"/>
    </location>
</feature>
<sequence>MTADTGGREGWRQGWARRLAALTGWRRLALAAFCGGLAALALPPLYLFPLLVPAFAVVFCQLGGARNGRQAALIGWAFGSGHFAVGLYWVGIAFLVDAERFAWAMPFAISGLAAGLALFPALAFWLTFWVAAKSRLTGPARVVAFAAAWLVSEGLRGWVLTGFPWNLIGSVWAFSAETMQLSSLGGVWLLSLITVIAATAPAILAQPALRPGRAYAFVCLALLLPAGSWGYGAWRLAEAPAVGTAVVEEVRLRLVQPSIPQKLKWRRDLRAGHLRQQVRMSLAPGHEDRTHIIWAETAIPYVLSMEPVLQRELAAIVPPGGYLIAGALRVLPEQPDGPIWNSLYALGSDGKIAATFDKAHLVPFGEYVPLRALLGFTKLTAGSRDFTPGPGLQTLKLPGLPAFSPLICYEVIFPGRVKSASAEAPRWLLNVTNDAWFGDSSGPYQHFASARLRAIEEGLPLIRVANNGISAVIDSYGRVIDQINLNDRGIIDAELPEAAEAKTLYSNAGNWLYLVELIICTCVIFVLRRFA</sequence>
<comment type="function">
    <text evidence="9">Catalyzes the phospholipid dependent N-acylation of the N-terminal cysteine of apolipoprotein, the last step in lipoprotein maturation.</text>
</comment>
<dbReference type="EC" id="2.3.1.269" evidence="9"/>
<organism evidence="11 12">
    <name type="scientific">Pelagibius litoralis</name>
    <dbReference type="NCBI Taxonomy" id="374515"/>
    <lineage>
        <taxon>Bacteria</taxon>
        <taxon>Pseudomonadati</taxon>
        <taxon>Pseudomonadota</taxon>
        <taxon>Alphaproteobacteria</taxon>
        <taxon>Rhodospirillales</taxon>
        <taxon>Rhodovibrionaceae</taxon>
        <taxon>Pelagibius</taxon>
    </lineage>
</organism>
<dbReference type="GO" id="GO:0005886">
    <property type="term" value="C:plasma membrane"/>
    <property type="evidence" value="ECO:0007669"/>
    <property type="project" value="UniProtKB-SubCell"/>
</dbReference>
<dbReference type="InterPro" id="IPR045378">
    <property type="entry name" value="LNT_N"/>
</dbReference>
<dbReference type="PANTHER" id="PTHR38686">
    <property type="entry name" value="APOLIPOPROTEIN N-ACYLTRANSFERASE"/>
    <property type="match status" value="1"/>
</dbReference>
<evidence type="ECO:0000256" key="5">
    <source>
        <dbReference type="ARBA" id="ARBA00022692"/>
    </source>
</evidence>
<dbReference type="Proteomes" id="UP000761264">
    <property type="component" value="Unassembled WGS sequence"/>
</dbReference>
<feature type="transmembrane region" description="Helical" evidence="9">
    <location>
        <begin position="214"/>
        <end position="234"/>
    </location>
</feature>
<feature type="transmembrane region" description="Helical" evidence="9">
    <location>
        <begin position="511"/>
        <end position="530"/>
    </location>
</feature>
<dbReference type="CDD" id="cd07571">
    <property type="entry name" value="ALP_N-acyl_transferase"/>
    <property type="match status" value="1"/>
</dbReference>
<evidence type="ECO:0000256" key="8">
    <source>
        <dbReference type="ARBA" id="ARBA00023315"/>
    </source>
</evidence>
<dbReference type="Gene3D" id="3.60.110.10">
    <property type="entry name" value="Carbon-nitrogen hydrolase"/>
    <property type="match status" value="1"/>
</dbReference>
<feature type="domain" description="CN hydrolase" evidence="10">
    <location>
        <begin position="255"/>
        <end position="497"/>
    </location>
</feature>
<evidence type="ECO:0000313" key="12">
    <source>
        <dbReference type="Proteomes" id="UP000761264"/>
    </source>
</evidence>
<keyword evidence="6 9" id="KW-1133">Transmembrane helix</keyword>
<keyword evidence="8 9" id="KW-0012">Acyltransferase</keyword>
<reference evidence="11" key="1">
    <citation type="submission" date="2020-03" db="EMBL/GenBank/DDBJ databases">
        <title>Genome of Pelagibius litoralis DSM 21314T.</title>
        <authorList>
            <person name="Wang G."/>
        </authorList>
    </citation>
    <scope>NUCLEOTIDE SEQUENCE</scope>
    <source>
        <strain evidence="11">DSM 21314</strain>
    </source>
</reference>
<accession>A0A967F3E3</accession>
<keyword evidence="5 9" id="KW-0812">Transmembrane</keyword>
<dbReference type="NCBIfam" id="TIGR00546">
    <property type="entry name" value="lnt"/>
    <property type="match status" value="1"/>
</dbReference>
<protein>
    <recommendedName>
        <fullName evidence="9">Apolipoprotein N-acyltransferase</fullName>
        <shortName evidence="9">ALP N-acyltransferase</shortName>
        <ecNumber evidence="9">2.3.1.269</ecNumber>
    </recommendedName>
</protein>
<feature type="transmembrane region" description="Helical" evidence="9">
    <location>
        <begin position="71"/>
        <end position="95"/>
    </location>
</feature>
<dbReference type="Pfam" id="PF20154">
    <property type="entry name" value="LNT_N"/>
    <property type="match status" value="1"/>
</dbReference>
<evidence type="ECO:0000256" key="6">
    <source>
        <dbReference type="ARBA" id="ARBA00022989"/>
    </source>
</evidence>
<dbReference type="Pfam" id="PF00795">
    <property type="entry name" value="CN_hydrolase"/>
    <property type="match status" value="1"/>
</dbReference>
<dbReference type="GO" id="GO:0042158">
    <property type="term" value="P:lipoprotein biosynthetic process"/>
    <property type="evidence" value="ECO:0007669"/>
    <property type="project" value="UniProtKB-UniRule"/>
</dbReference>
<evidence type="ECO:0000256" key="3">
    <source>
        <dbReference type="ARBA" id="ARBA00022475"/>
    </source>
</evidence>
<dbReference type="RefSeq" id="WP_167231028.1">
    <property type="nucleotide sequence ID" value="NZ_JAAQPH010000034.1"/>
</dbReference>
<dbReference type="InterPro" id="IPR036526">
    <property type="entry name" value="C-N_Hydrolase_sf"/>
</dbReference>
<evidence type="ECO:0000259" key="10">
    <source>
        <dbReference type="PROSITE" id="PS50263"/>
    </source>
</evidence>
<evidence type="ECO:0000256" key="1">
    <source>
        <dbReference type="ARBA" id="ARBA00004651"/>
    </source>
</evidence>
<feature type="transmembrane region" description="Helical" evidence="9">
    <location>
        <begin position="28"/>
        <end position="59"/>
    </location>
</feature>
<evidence type="ECO:0000256" key="9">
    <source>
        <dbReference type="HAMAP-Rule" id="MF_01148"/>
    </source>
</evidence>
<feature type="transmembrane region" description="Helical" evidence="9">
    <location>
        <begin position="107"/>
        <end position="130"/>
    </location>
</feature>
<evidence type="ECO:0000256" key="2">
    <source>
        <dbReference type="ARBA" id="ARBA00010065"/>
    </source>
</evidence>
<comment type="subcellular location">
    <subcellularLocation>
        <location evidence="1 9">Cell membrane</location>
        <topology evidence="1 9">Multi-pass membrane protein</topology>
    </subcellularLocation>
</comment>
<comment type="catalytic activity">
    <reaction evidence="9">
        <text>N-terminal S-1,2-diacyl-sn-glyceryl-L-cysteinyl-[lipoprotein] + a glycerophospholipid = N-acyl-S-1,2-diacyl-sn-glyceryl-L-cysteinyl-[lipoprotein] + a 2-acyl-sn-glycero-3-phospholipid + H(+)</text>
        <dbReference type="Rhea" id="RHEA:48228"/>
        <dbReference type="Rhea" id="RHEA-COMP:14681"/>
        <dbReference type="Rhea" id="RHEA-COMP:14684"/>
        <dbReference type="ChEBI" id="CHEBI:15378"/>
        <dbReference type="ChEBI" id="CHEBI:136912"/>
        <dbReference type="ChEBI" id="CHEBI:140656"/>
        <dbReference type="ChEBI" id="CHEBI:140657"/>
        <dbReference type="ChEBI" id="CHEBI:140660"/>
        <dbReference type="EC" id="2.3.1.269"/>
    </reaction>
</comment>
<comment type="pathway">
    <text evidence="9">Protein modification; lipoprotein biosynthesis (N-acyl transfer).</text>
</comment>
<keyword evidence="7 9" id="KW-0472">Membrane</keyword>
<evidence type="ECO:0000256" key="7">
    <source>
        <dbReference type="ARBA" id="ARBA00023136"/>
    </source>
</evidence>
<evidence type="ECO:0000313" key="11">
    <source>
        <dbReference type="EMBL" id="NIA72160.1"/>
    </source>
</evidence>
<dbReference type="InterPro" id="IPR004563">
    <property type="entry name" value="Apolipo_AcylTrfase"/>
</dbReference>
<comment type="similarity">
    <text evidence="2 9">Belongs to the CN hydrolase family. Apolipoprotein N-acyltransferase subfamily.</text>
</comment>
<evidence type="ECO:0000256" key="4">
    <source>
        <dbReference type="ARBA" id="ARBA00022679"/>
    </source>
</evidence>
<dbReference type="AlphaFoldDB" id="A0A967F3E3"/>
<dbReference type="EMBL" id="JAAQPH010000034">
    <property type="protein sequence ID" value="NIA72160.1"/>
    <property type="molecule type" value="Genomic_DNA"/>
</dbReference>
<dbReference type="InterPro" id="IPR003010">
    <property type="entry name" value="C-N_Hydrolase"/>
</dbReference>
<dbReference type="PANTHER" id="PTHR38686:SF1">
    <property type="entry name" value="APOLIPOPROTEIN N-ACYLTRANSFERASE"/>
    <property type="match status" value="1"/>
</dbReference>
<keyword evidence="4 9" id="KW-0808">Transferase</keyword>
<keyword evidence="3 9" id="KW-1003">Cell membrane</keyword>
<feature type="transmembrane region" description="Helical" evidence="9">
    <location>
        <begin position="142"/>
        <end position="165"/>
    </location>
</feature>
<name>A0A967F3E3_9PROT</name>
<comment type="caution">
    <text evidence="11">The sequence shown here is derived from an EMBL/GenBank/DDBJ whole genome shotgun (WGS) entry which is preliminary data.</text>
</comment>
<dbReference type="GO" id="GO:0016410">
    <property type="term" value="F:N-acyltransferase activity"/>
    <property type="evidence" value="ECO:0007669"/>
    <property type="project" value="UniProtKB-UniRule"/>
</dbReference>
<dbReference type="PROSITE" id="PS50263">
    <property type="entry name" value="CN_HYDROLASE"/>
    <property type="match status" value="1"/>
</dbReference>
<dbReference type="HAMAP" id="MF_01148">
    <property type="entry name" value="Lnt"/>
    <property type="match status" value="1"/>
</dbReference>
<keyword evidence="12" id="KW-1185">Reference proteome</keyword>
<dbReference type="SUPFAM" id="SSF56317">
    <property type="entry name" value="Carbon-nitrogen hydrolase"/>
    <property type="match status" value="1"/>
</dbReference>